<proteinExistence type="predicted"/>
<dbReference type="RefSeq" id="WP_228878709.1">
    <property type="nucleotide sequence ID" value="NZ_CABIIK010000006.1"/>
</dbReference>
<accession>A0ABY6HIP4</accession>
<dbReference type="EMBL" id="CP087994">
    <property type="protein sequence ID" value="UYO63433.1"/>
    <property type="molecule type" value="Genomic_DNA"/>
</dbReference>
<protein>
    <submittedName>
        <fullName evidence="1">Uncharacterized protein</fullName>
    </submittedName>
</protein>
<gene>
    <name evidence="1" type="ORF">LNN31_03030</name>
</gene>
<dbReference type="Proteomes" id="UP001163550">
    <property type="component" value="Chromosome"/>
</dbReference>
<evidence type="ECO:0000313" key="1">
    <source>
        <dbReference type="EMBL" id="UYO63433.1"/>
    </source>
</evidence>
<evidence type="ECO:0000313" key="2">
    <source>
        <dbReference type="Proteomes" id="UP001163550"/>
    </source>
</evidence>
<organism evidence="1 2">
    <name type="scientific">Acetobacterium wieringae</name>
    <dbReference type="NCBI Taxonomy" id="52694"/>
    <lineage>
        <taxon>Bacteria</taxon>
        <taxon>Bacillati</taxon>
        <taxon>Bacillota</taxon>
        <taxon>Clostridia</taxon>
        <taxon>Eubacteriales</taxon>
        <taxon>Eubacteriaceae</taxon>
        <taxon>Acetobacterium</taxon>
    </lineage>
</organism>
<keyword evidence="2" id="KW-1185">Reference proteome</keyword>
<name>A0ABY6HIP4_9FIRM</name>
<sequence length="59" mass="6687">MKELMKSIESAIVAAELRVIGARECDTETEMYQNLEFAQDSLQEALCNFAKLCNMVEVK</sequence>
<reference evidence="1" key="1">
    <citation type="submission" date="2021-11" db="EMBL/GenBank/DDBJ databases">
        <title>Isoprene-degrading acetogen.</title>
        <authorList>
            <person name="Yang Y."/>
            <person name="Jin H."/>
            <person name="Yan J."/>
        </authorList>
    </citation>
    <scope>NUCLEOTIDE SEQUENCE</scope>
    <source>
        <strain evidence="1">Berkeley</strain>
    </source>
</reference>